<dbReference type="InterPro" id="IPR029066">
    <property type="entry name" value="PLP-binding_barrel"/>
</dbReference>
<dbReference type="EMBL" id="VSSQ01076015">
    <property type="protein sequence ID" value="MPN26478.1"/>
    <property type="molecule type" value="Genomic_DNA"/>
</dbReference>
<dbReference type="Pfam" id="PF01168">
    <property type="entry name" value="Ala_racemase_N"/>
    <property type="match status" value="1"/>
</dbReference>
<dbReference type="NCBIfam" id="TIGR00492">
    <property type="entry name" value="alr"/>
    <property type="match status" value="1"/>
</dbReference>
<dbReference type="Gene3D" id="2.40.37.10">
    <property type="entry name" value="Lyase, Ornithine Decarboxylase, Chain A, domain 1"/>
    <property type="match status" value="1"/>
</dbReference>
<dbReference type="SUPFAM" id="SSF51419">
    <property type="entry name" value="PLP-binding barrel"/>
    <property type="match status" value="1"/>
</dbReference>
<dbReference type="SUPFAM" id="SSF50621">
    <property type="entry name" value="Alanine racemase C-terminal domain-like"/>
    <property type="match status" value="1"/>
</dbReference>
<dbReference type="GO" id="GO:0030632">
    <property type="term" value="P:D-alanine biosynthetic process"/>
    <property type="evidence" value="ECO:0007669"/>
    <property type="project" value="TreeGrafter"/>
</dbReference>
<evidence type="ECO:0000256" key="1">
    <source>
        <dbReference type="ARBA" id="ARBA00001933"/>
    </source>
</evidence>
<dbReference type="InterPro" id="IPR011079">
    <property type="entry name" value="Ala_racemase_C"/>
</dbReference>
<dbReference type="InterPro" id="IPR001608">
    <property type="entry name" value="Ala_racemase_N"/>
</dbReference>
<dbReference type="PRINTS" id="PR00992">
    <property type="entry name" value="ALARACEMASE"/>
</dbReference>
<dbReference type="InterPro" id="IPR009006">
    <property type="entry name" value="Ala_racemase/Decarboxylase_C"/>
</dbReference>
<dbReference type="PANTHER" id="PTHR30511:SF0">
    <property type="entry name" value="ALANINE RACEMASE, CATABOLIC-RELATED"/>
    <property type="match status" value="1"/>
</dbReference>
<dbReference type="Pfam" id="PF00842">
    <property type="entry name" value="Ala_racemase_C"/>
    <property type="match status" value="1"/>
</dbReference>
<evidence type="ECO:0000256" key="2">
    <source>
        <dbReference type="ARBA" id="ARBA00022898"/>
    </source>
</evidence>
<reference evidence="5" key="1">
    <citation type="submission" date="2019-08" db="EMBL/GenBank/DDBJ databases">
        <authorList>
            <person name="Kucharzyk K."/>
            <person name="Murdoch R.W."/>
            <person name="Higgins S."/>
            <person name="Loffler F."/>
        </authorList>
    </citation>
    <scope>NUCLEOTIDE SEQUENCE</scope>
</reference>
<dbReference type="PANTHER" id="PTHR30511">
    <property type="entry name" value="ALANINE RACEMASE"/>
    <property type="match status" value="1"/>
</dbReference>
<comment type="cofactor">
    <cofactor evidence="1">
        <name>pyridoxal 5'-phosphate</name>
        <dbReference type="ChEBI" id="CHEBI:597326"/>
    </cofactor>
</comment>
<dbReference type="Gene3D" id="3.20.20.10">
    <property type="entry name" value="Alanine racemase"/>
    <property type="match status" value="1"/>
</dbReference>
<organism evidence="5">
    <name type="scientific">bioreactor metagenome</name>
    <dbReference type="NCBI Taxonomy" id="1076179"/>
    <lineage>
        <taxon>unclassified sequences</taxon>
        <taxon>metagenomes</taxon>
        <taxon>ecological metagenomes</taxon>
    </lineage>
</organism>
<evidence type="ECO:0000313" key="5">
    <source>
        <dbReference type="EMBL" id="MPN26478.1"/>
    </source>
</evidence>
<accession>A0A645GHR3</accession>
<dbReference type="GO" id="GO:0030170">
    <property type="term" value="F:pyridoxal phosphate binding"/>
    <property type="evidence" value="ECO:0007669"/>
    <property type="project" value="TreeGrafter"/>
</dbReference>
<protein>
    <submittedName>
        <fullName evidence="5">Alanine racemase</fullName>
        <ecNumber evidence="5">5.1.1.1</ecNumber>
    </submittedName>
</protein>
<proteinExistence type="predicted"/>
<keyword evidence="2" id="KW-0663">Pyridoxal phosphate</keyword>
<dbReference type="GO" id="GO:0008784">
    <property type="term" value="F:alanine racemase activity"/>
    <property type="evidence" value="ECO:0007669"/>
    <property type="project" value="UniProtKB-EC"/>
</dbReference>
<dbReference type="InterPro" id="IPR000821">
    <property type="entry name" value="Ala_racemase"/>
</dbReference>
<keyword evidence="3 5" id="KW-0413">Isomerase</keyword>
<dbReference type="AlphaFoldDB" id="A0A645GHR3"/>
<gene>
    <name evidence="5" type="primary">alr_9</name>
    <name evidence="5" type="ORF">SDC9_173903</name>
</gene>
<dbReference type="SMART" id="SM01005">
    <property type="entry name" value="Ala_racemase_C"/>
    <property type="match status" value="1"/>
</dbReference>
<sequence>MDQIQFDRFLNTLKNIPNNNIIAHICDSIGMCKYKSYHMNMVRVGSCLYGYNSRSSELKLKKVMTFKSKIIQVKEIKKGEIISYDSTFIAPKDMKIGIVACGYADGIPRELSNKGYVMIGNKKCKIVGMICMDQTIIDLDNIEESMYEDDVIFYGEKGPNLSEVCCIAKTNKNEILTRVSKRVIKVYINKEGTIKIVDELN</sequence>
<evidence type="ECO:0000256" key="3">
    <source>
        <dbReference type="ARBA" id="ARBA00023235"/>
    </source>
</evidence>
<name>A0A645GHR3_9ZZZZ</name>
<evidence type="ECO:0000259" key="4">
    <source>
        <dbReference type="SMART" id="SM01005"/>
    </source>
</evidence>
<feature type="domain" description="Alanine racemase C-terminal" evidence="4">
    <location>
        <begin position="63"/>
        <end position="188"/>
    </location>
</feature>
<comment type="caution">
    <text evidence="5">The sequence shown here is derived from an EMBL/GenBank/DDBJ whole genome shotgun (WGS) entry which is preliminary data.</text>
</comment>
<dbReference type="GO" id="GO:0005829">
    <property type="term" value="C:cytosol"/>
    <property type="evidence" value="ECO:0007669"/>
    <property type="project" value="TreeGrafter"/>
</dbReference>
<dbReference type="EC" id="5.1.1.1" evidence="5"/>